<dbReference type="NCBIfam" id="NF010748">
    <property type="entry name" value="PRK14150.1"/>
    <property type="match status" value="1"/>
</dbReference>
<dbReference type="RefSeq" id="WP_048875460.1">
    <property type="nucleotide sequence ID" value="NZ_CP011126.1"/>
</dbReference>
<feature type="region of interest" description="Disordered" evidence="6">
    <location>
        <begin position="1"/>
        <end position="52"/>
    </location>
</feature>
<gene>
    <name evidence="3 7" type="primary">grpE</name>
    <name evidence="7" type="ORF">CleRT_11850</name>
</gene>
<comment type="similarity">
    <text evidence="1 3 5">Belongs to the GrpE family.</text>
</comment>
<evidence type="ECO:0000256" key="3">
    <source>
        <dbReference type="HAMAP-Rule" id="MF_01151"/>
    </source>
</evidence>
<dbReference type="Gene3D" id="2.30.22.10">
    <property type="entry name" value="Head domain of nucleotide exchange factor GrpE"/>
    <property type="match status" value="1"/>
</dbReference>
<protein>
    <recommendedName>
        <fullName evidence="3 4">Protein GrpE</fullName>
    </recommendedName>
    <alternativeName>
        <fullName evidence="3">HSP-70 cofactor</fullName>
    </alternativeName>
</protein>
<dbReference type="HAMAP" id="MF_01151">
    <property type="entry name" value="GrpE"/>
    <property type="match status" value="1"/>
</dbReference>
<keyword evidence="3" id="KW-0963">Cytoplasm</keyword>
<proteinExistence type="inferred from homology"/>
<evidence type="ECO:0000313" key="8">
    <source>
        <dbReference type="Proteomes" id="UP000063965"/>
    </source>
</evidence>
<sequence>MSKKEKTESGLESQNKWEKVLESEEEKIKVEENASQEIEPHREELEFPSHEKLESHLTSLERKLDEYKNQYIRSQAEIDNLRKRAERDITNAIKYGGERLITDLLPVVDSLIHGLESRESSDPHTQSLREGMSLTLDLLHKTLEKHGVEIIDPKPGDPFNPAFHEAMAIEKVPNAEPDTIAQVIQKGYQLNGRVLRAARVFVAA</sequence>
<dbReference type="PANTHER" id="PTHR21237">
    <property type="entry name" value="GRPE PROTEIN"/>
    <property type="match status" value="1"/>
</dbReference>
<dbReference type="PANTHER" id="PTHR21237:SF23">
    <property type="entry name" value="GRPE PROTEIN HOMOLOG, MITOCHONDRIAL"/>
    <property type="match status" value="1"/>
</dbReference>
<dbReference type="SUPFAM" id="SSF51064">
    <property type="entry name" value="Head domain of nucleotide exchange factor GrpE"/>
    <property type="match status" value="1"/>
</dbReference>
<dbReference type="InterPro" id="IPR000740">
    <property type="entry name" value="GrpE"/>
</dbReference>
<evidence type="ECO:0000256" key="2">
    <source>
        <dbReference type="ARBA" id="ARBA00023186"/>
    </source>
</evidence>
<reference evidence="7 8" key="1">
    <citation type="journal article" date="2015" name="Genome Biol. Evol.">
        <title>Distinctive Genome Reduction Rates Revealed by Genomic Analyses of Two Coxiella-Like Endosymbionts in Ticks.</title>
        <authorList>
            <person name="Gottlieb Y."/>
            <person name="Lalzar I."/>
            <person name="Klasson L."/>
        </authorList>
    </citation>
    <scope>NUCLEOTIDE SEQUENCE [LARGE SCALE GENOMIC DNA]</scope>
    <source>
        <strain evidence="7 8">CRt</strain>
    </source>
</reference>
<comment type="subcellular location">
    <subcellularLocation>
        <location evidence="3">Cytoplasm</location>
    </subcellularLocation>
</comment>
<keyword evidence="8" id="KW-1185">Reference proteome</keyword>
<dbReference type="SUPFAM" id="SSF58014">
    <property type="entry name" value="Coiled-coil domain of nucleotide exchange factor GrpE"/>
    <property type="match status" value="1"/>
</dbReference>
<dbReference type="InterPro" id="IPR013805">
    <property type="entry name" value="GrpE_CC"/>
</dbReference>
<dbReference type="Proteomes" id="UP000063965">
    <property type="component" value="Chromosome"/>
</dbReference>
<dbReference type="PROSITE" id="PS01071">
    <property type="entry name" value="GRPE"/>
    <property type="match status" value="1"/>
</dbReference>
<dbReference type="Pfam" id="PF01025">
    <property type="entry name" value="GrpE"/>
    <property type="match status" value="1"/>
</dbReference>
<comment type="function">
    <text evidence="3 4">Participates actively in the response to hyperosmotic and heat shock by preventing the aggregation of stress-denatured proteins, in association with DnaK and GrpE. It is the nucleotide exchange factor for DnaK and may function as a thermosensor. Unfolded proteins bind initially to DnaJ; upon interaction with the DnaJ-bound protein, DnaK hydrolyzes its bound ATP, resulting in the formation of a stable complex. GrpE releases ADP from DnaK; ATP binding to DnaK triggers the release of the substrate protein, thus completing the reaction cycle. Several rounds of ATP-dependent interactions between DnaJ, DnaK and GrpE are required for fully efficient folding.</text>
</comment>
<evidence type="ECO:0000256" key="6">
    <source>
        <dbReference type="SAM" id="MobiDB-lite"/>
    </source>
</evidence>
<dbReference type="NCBIfam" id="NF010751">
    <property type="entry name" value="PRK14154.1"/>
    <property type="match status" value="1"/>
</dbReference>
<evidence type="ECO:0000256" key="4">
    <source>
        <dbReference type="RuleBase" id="RU000639"/>
    </source>
</evidence>
<name>A0ABN4HQ21_9COXI</name>
<keyword evidence="2 3" id="KW-0143">Chaperone</keyword>
<dbReference type="Gene3D" id="3.90.20.20">
    <property type="match status" value="1"/>
</dbReference>
<evidence type="ECO:0000256" key="5">
    <source>
        <dbReference type="RuleBase" id="RU004478"/>
    </source>
</evidence>
<dbReference type="PRINTS" id="PR00773">
    <property type="entry name" value="GRPEPROTEIN"/>
</dbReference>
<dbReference type="EMBL" id="CP011126">
    <property type="protein sequence ID" value="AKQ33810.1"/>
    <property type="molecule type" value="Genomic_DNA"/>
</dbReference>
<dbReference type="InterPro" id="IPR009012">
    <property type="entry name" value="GrpE_head"/>
</dbReference>
<keyword evidence="3 4" id="KW-0346">Stress response</keyword>
<evidence type="ECO:0000313" key="7">
    <source>
        <dbReference type="EMBL" id="AKQ33810.1"/>
    </source>
</evidence>
<organism evidence="7 8">
    <name type="scientific">Candidatus Coxiella mudrowiae</name>
    <dbReference type="NCBI Taxonomy" id="2054173"/>
    <lineage>
        <taxon>Bacteria</taxon>
        <taxon>Pseudomonadati</taxon>
        <taxon>Pseudomonadota</taxon>
        <taxon>Gammaproteobacteria</taxon>
        <taxon>Legionellales</taxon>
        <taxon>Coxiellaceae</taxon>
        <taxon>Coxiella</taxon>
    </lineage>
</organism>
<dbReference type="CDD" id="cd00446">
    <property type="entry name" value="GrpE"/>
    <property type="match status" value="1"/>
</dbReference>
<accession>A0ABN4HQ21</accession>
<comment type="subunit">
    <text evidence="3">Homodimer.</text>
</comment>
<evidence type="ECO:0000256" key="1">
    <source>
        <dbReference type="ARBA" id="ARBA00009054"/>
    </source>
</evidence>